<dbReference type="Proteomes" id="UP000547510">
    <property type="component" value="Unassembled WGS sequence"/>
</dbReference>
<accession>A0A841CQA3</accession>
<dbReference type="PROSITE" id="PS50075">
    <property type="entry name" value="CARRIER"/>
    <property type="match status" value="1"/>
</dbReference>
<dbReference type="Pfam" id="PF00550">
    <property type="entry name" value="PP-binding"/>
    <property type="match status" value="1"/>
</dbReference>
<sequence>MQSNRVPWPAEFEDVLGAHLAERPAPGALAPDLDLEDAGIDSVTVIGLMVELETRFSFTFPDELLTNDTFATPENLWKAIASQLS</sequence>
<dbReference type="Gene3D" id="1.10.1200.10">
    <property type="entry name" value="ACP-like"/>
    <property type="match status" value="1"/>
</dbReference>
<proteinExistence type="predicted"/>
<dbReference type="InterPro" id="IPR009081">
    <property type="entry name" value="PP-bd_ACP"/>
</dbReference>
<dbReference type="InterPro" id="IPR036736">
    <property type="entry name" value="ACP-like_sf"/>
</dbReference>
<dbReference type="SUPFAM" id="SSF47336">
    <property type="entry name" value="ACP-like"/>
    <property type="match status" value="1"/>
</dbReference>
<dbReference type="EMBL" id="JACHJN010000018">
    <property type="protein sequence ID" value="MBB5960592.1"/>
    <property type="molecule type" value="Genomic_DNA"/>
</dbReference>
<name>A0A841CQA3_9PSEU</name>
<comment type="caution">
    <text evidence="2">The sequence shown here is derived from an EMBL/GenBank/DDBJ whole genome shotgun (WGS) entry which is preliminary data.</text>
</comment>
<dbReference type="RefSeq" id="WP_184698934.1">
    <property type="nucleotide sequence ID" value="NZ_JACHJN010000018.1"/>
</dbReference>
<gene>
    <name evidence="2" type="ORF">FHS29_007220</name>
</gene>
<evidence type="ECO:0000313" key="3">
    <source>
        <dbReference type="Proteomes" id="UP000547510"/>
    </source>
</evidence>
<reference evidence="2 3" key="1">
    <citation type="submission" date="2020-08" db="EMBL/GenBank/DDBJ databases">
        <title>Genomic Encyclopedia of Type Strains, Phase III (KMG-III): the genomes of soil and plant-associated and newly described type strains.</title>
        <authorList>
            <person name="Whitman W."/>
        </authorList>
    </citation>
    <scope>NUCLEOTIDE SEQUENCE [LARGE SCALE GENOMIC DNA]</scope>
    <source>
        <strain evidence="2 3">CECT 8640</strain>
    </source>
</reference>
<protein>
    <submittedName>
        <fullName evidence="2">Acyl carrier protein</fullName>
    </submittedName>
</protein>
<evidence type="ECO:0000313" key="2">
    <source>
        <dbReference type="EMBL" id="MBB5960592.1"/>
    </source>
</evidence>
<keyword evidence="3" id="KW-1185">Reference proteome</keyword>
<organism evidence="2 3">
    <name type="scientific">Saccharothrix tamanrassetensis</name>
    <dbReference type="NCBI Taxonomy" id="1051531"/>
    <lineage>
        <taxon>Bacteria</taxon>
        <taxon>Bacillati</taxon>
        <taxon>Actinomycetota</taxon>
        <taxon>Actinomycetes</taxon>
        <taxon>Pseudonocardiales</taxon>
        <taxon>Pseudonocardiaceae</taxon>
        <taxon>Saccharothrix</taxon>
    </lineage>
</organism>
<evidence type="ECO:0000259" key="1">
    <source>
        <dbReference type="PROSITE" id="PS50075"/>
    </source>
</evidence>
<feature type="domain" description="Carrier" evidence="1">
    <location>
        <begin position="6"/>
        <end position="84"/>
    </location>
</feature>
<dbReference type="AlphaFoldDB" id="A0A841CQA3"/>